<dbReference type="SUPFAM" id="SSF53597">
    <property type="entry name" value="Dihydrofolate reductase-like"/>
    <property type="match status" value="1"/>
</dbReference>
<dbReference type="STRING" id="1117647.M5M_05415"/>
<dbReference type="InterPro" id="IPR024072">
    <property type="entry name" value="DHFR-like_dom_sf"/>
</dbReference>
<accession>K4KJU8</accession>
<protein>
    <submittedName>
        <fullName evidence="2">Riboflavin biosynthesis protein RibD domain-containing protein</fullName>
    </submittedName>
</protein>
<dbReference type="PANTHER" id="PTHR38011">
    <property type="entry name" value="DIHYDROFOLATE REDUCTASE FAMILY PROTEIN (AFU_ORTHOLOGUE AFUA_8G06820)"/>
    <property type="match status" value="1"/>
</dbReference>
<evidence type="ECO:0000313" key="2">
    <source>
        <dbReference type="EMBL" id="AFU98288.1"/>
    </source>
</evidence>
<name>K4KJU8_SIMAS</name>
<keyword evidence="3" id="KW-1185">Reference proteome</keyword>
<dbReference type="Gene3D" id="3.40.430.10">
    <property type="entry name" value="Dihydrofolate Reductase, subunit A"/>
    <property type="match status" value="1"/>
</dbReference>
<dbReference type="eggNOG" id="COG0262">
    <property type="taxonomic scope" value="Bacteria"/>
</dbReference>
<gene>
    <name evidence="2" type="ordered locus">M5M_05415</name>
</gene>
<evidence type="ECO:0000259" key="1">
    <source>
        <dbReference type="Pfam" id="PF01872"/>
    </source>
</evidence>
<dbReference type="AlphaFoldDB" id="K4KJU8"/>
<proteinExistence type="predicted"/>
<feature type="domain" description="Bacterial bifunctional deaminase-reductase C-terminal" evidence="1">
    <location>
        <begin position="7"/>
        <end position="151"/>
    </location>
</feature>
<dbReference type="InterPro" id="IPR050765">
    <property type="entry name" value="Riboflavin_Biosynth_HTPR"/>
</dbReference>
<sequence length="180" mass="19816">MTCNASVFIATSLDGFIARPDGELDWLPAMDPRNDMGYGDFVSTVDVLVMGRHTFEKVLSFGRWPYHMPVRVLSRSGVEIPAELENVALMSGSPRALLDALGTEGFQHAYIDGGETIQAFIADGLVQRLILTRIPVLIGDGLPLFGKLKANAGDQLWFHEKTFTWANGVVQSHYRFSQSG</sequence>
<dbReference type="PANTHER" id="PTHR38011:SF11">
    <property type="entry name" value="2,5-DIAMINO-6-RIBOSYLAMINO-4(3H)-PYRIMIDINONE 5'-PHOSPHATE REDUCTASE"/>
    <property type="match status" value="1"/>
</dbReference>
<dbReference type="EMBL" id="CP003746">
    <property type="protein sequence ID" value="AFU98288.1"/>
    <property type="molecule type" value="Genomic_DNA"/>
</dbReference>
<dbReference type="GO" id="GO:0009231">
    <property type="term" value="P:riboflavin biosynthetic process"/>
    <property type="evidence" value="ECO:0007669"/>
    <property type="project" value="InterPro"/>
</dbReference>
<dbReference type="KEGG" id="saga:M5M_05415"/>
<organism evidence="2 3">
    <name type="scientific">Simiduia agarivorans (strain DSM 21679 / JCM 13881 / BCRC 17597 / SA1)</name>
    <dbReference type="NCBI Taxonomy" id="1117647"/>
    <lineage>
        <taxon>Bacteria</taxon>
        <taxon>Pseudomonadati</taxon>
        <taxon>Pseudomonadota</taxon>
        <taxon>Gammaproteobacteria</taxon>
        <taxon>Cellvibrionales</taxon>
        <taxon>Cellvibrionaceae</taxon>
        <taxon>Simiduia</taxon>
    </lineage>
</organism>
<reference evidence="2 3" key="1">
    <citation type="journal article" date="2013" name="Genome Announc.">
        <title>Complete genome sequence of Simiduia agarivorans SA1(T), a marine bacterium able to degrade a variety of polysaccharides.</title>
        <authorList>
            <person name="Lin S.Y."/>
            <person name="Shieh W.Y."/>
            <person name="Chen J.S."/>
            <person name="Tang S.L."/>
        </authorList>
    </citation>
    <scope>NUCLEOTIDE SEQUENCE [LARGE SCALE GENOMIC DNA]</scope>
    <source>
        <strain evidence="3">DSM 21679 / JCM 13881 / BCRC 17597 / SA1</strain>
    </source>
</reference>
<evidence type="ECO:0000313" key="3">
    <source>
        <dbReference type="Proteomes" id="UP000000466"/>
    </source>
</evidence>
<dbReference type="RefSeq" id="WP_015046461.1">
    <property type="nucleotide sequence ID" value="NC_018868.3"/>
</dbReference>
<dbReference type="InterPro" id="IPR002734">
    <property type="entry name" value="RibDG_C"/>
</dbReference>
<dbReference type="Pfam" id="PF01872">
    <property type="entry name" value="RibD_C"/>
    <property type="match status" value="1"/>
</dbReference>
<dbReference type="Proteomes" id="UP000000466">
    <property type="component" value="Chromosome"/>
</dbReference>
<dbReference type="OrthoDB" id="9782335at2"/>
<dbReference type="GO" id="GO:0008703">
    <property type="term" value="F:5-amino-6-(5-phosphoribosylamino)uracil reductase activity"/>
    <property type="evidence" value="ECO:0007669"/>
    <property type="project" value="InterPro"/>
</dbReference>
<dbReference type="HOGENOM" id="CLU_043966_4_2_6"/>